<dbReference type="InterPro" id="IPR010433">
    <property type="entry name" value="EIF-4B_pln"/>
</dbReference>
<protein>
    <submittedName>
        <fullName evidence="2">Uncharacterized protein</fullName>
    </submittedName>
</protein>
<gene>
    <name evidence="2" type="ORF">Pyn_14099</name>
</gene>
<dbReference type="STRING" id="2094558.A0A314Y1E3"/>
<sequence>MAKPWGGIGAWAADSERAEAEELAEAAQAESQSFPSLKEAVNTKPKKKKMSLSEFNMGGSFTRPGPPPQVGSGSLLKR</sequence>
<dbReference type="Pfam" id="PF06273">
    <property type="entry name" value="eIF-4B"/>
    <property type="match status" value="1"/>
</dbReference>
<feature type="region of interest" description="Disordered" evidence="1">
    <location>
        <begin position="1"/>
        <end position="78"/>
    </location>
</feature>
<reference evidence="2 3" key="1">
    <citation type="submission" date="2018-02" db="EMBL/GenBank/DDBJ databases">
        <title>Draft genome of wild Prunus yedoensis var. nudiflora.</title>
        <authorList>
            <person name="Baek S."/>
            <person name="Kim J.-H."/>
            <person name="Choi K."/>
            <person name="Kim G.-B."/>
            <person name="Cho A."/>
            <person name="Jang H."/>
            <person name="Shin C.-H."/>
            <person name="Yu H.-J."/>
            <person name="Mun J.-H."/>
        </authorList>
    </citation>
    <scope>NUCLEOTIDE SEQUENCE [LARGE SCALE GENOMIC DNA]</scope>
    <source>
        <strain evidence="3">cv. Jeju island</strain>
        <tissue evidence="2">Leaf</tissue>
    </source>
</reference>
<evidence type="ECO:0000256" key="1">
    <source>
        <dbReference type="SAM" id="MobiDB-lite"/>
    </source>
</evidence>
<proteinExistence type="predicted"/>
<name>A0A314Y1E3_PRUYE</name>
<dbReference type="Proteomes" id="UP000250321">
    <property type="component" value="Unassembled WGS sequence"/>
</dbReference>
<accession>A0A314Y1E3</accession>
<dbReference type="AlphaFoldDB" id="A0A314Y1E3"/>
<comment type="caution">
    <text evidence="2">The sequence shown here is derived from an EMBL/GenBank/DDBJ whole genome shotgun (WGS) entry which is preliminary data.</text>
</comment>
<evidence type="ECO:0000313" key="3">
    <source>
        <dbReference type="Proteomes" id="UP000250321"/>
    </source>
</evidence>
<dbReference type="EMBL" id="PJQY01001874">
    <property type="protein sequence ID" value="PQP98688.1"/>
    <property type="molecule type" value="Genomic_DNA"/>
</dbReference>
<keyword evidence="3" id="KW-1185">Reference proteome</keyword>
<dbReference type="GO" id="GO:0003743">
    <property type="term" value="F:translation initiation factor activity"/>
    <property type="evidence" value="ECO:0007669"/>
    <property type="project" value="InterPro"/>
</dbReference>
<evidence type="ECO:0000313" key="2">
    <source>
        <dbReference type="EMBL" id="PQP98688.1"/>
    </source>
</evidence>
<organism evidence="2 3">
    <name type="scientific">Prunus yedoensis var. nudiflora</name>
    <dbReference type="NCBI Taxonomy" id="2094558"/>
    <lineage>
        <taxon>Eukaryota</taxon>
        <taxon>Viridiplantae</taxon>
        <taxon>Streptophyta</taxon>
        <taxon>Embryophyta</taxon>
        <taxon>Tracheophyta</taxon>
        <taxon>Spermatophyta</taxon>
        <taxon>Magnoliopsida</taxon>
        <taxon>eudicotyledons</taxon>
        <taxon>Gunneridae</taxon>
        <taxon>Pentapetalae</taxon>
        <taxon>rosids</taxon>
        <taxon>fabids</taxon>
        <taxon>Rosales</taxon>
        <taxon>Rosaceae</taxon>
        <taxon>Amygdaloideae</taxon>
        <taxon>Amygdaleae</taxon>
        <taxon>Prunus</taxon>
    </lineage>
</organism>